<name>A0A5N7MTG7_9HYPH</name>
<organism evidence="2 3">
    <name type="scientific">Microvirga tunisiensis</name>
    <dbReference type="NCBI Taxonomy" id="2108360"/>
    <lineage>
        <taxon>Bacteria</taxon>
        <taxon>Pseudomonadati</taxon>
        <taxon>Pseudomonadota</taxon>
        <taxon>Alphaproteobacteria</taxon>
        <taxon>Hyphomicrobiales</taxon>
        <taxon>Methylobacteriaceae</taxon>
        <taxon>Microvirga</taxon>
    </lineage>
</organism>
<dbReference type="Proteomes" id="UP000403266">
    <property type="component" value="Unassembled WGS sequence"/>
</dbReference>
<reference evidence="2 3" key="1">
    <citation type="journal article" date="2019" name="Syst. Appl. Microbiol.">
        <title>Microvirga tunisiensis sp. nov., a root nodule symbiotic bacterium isolated from Lupinus micranthus and L. luteus grown in Northern Tunisia.</title>
        <authorList>
            <person name="Msaddak A."/>
            <person name="Rejili M."/>
            <person name="Duran D."/>
            <person name="Mars M."/>
            <person name="Palacios J.M."/>
            <person name="Ruiz-Argueso T."/>
            <person name="Rey L."/>
            <person name="Imperial J."/>
        </authorList>
    </citation>
    <scope>NUCLEOTIDE SEQUENCE [LARGE SCALE GENOMIC DNA]</scope>
    <source>
        <strain evidence="2 3">Lmie10</strain>
    </source>
</reference>
<comment type="caution">
    <text evidence="2">The sequence shown here is derived from an EMBL/GenBank/DDBJ whole genome shotgun (WGS) entry which is preliminary data.</text>
</comment>
<dbReference type="InterPro" id="IPR001387">
    <property type="entry name" value="Cro/C1-type_HTH"/>
</dbReference>
<dbReference type="InterPro" id="IPR010982">
    <property type="entry name" value="Lambda_DNA-bd_dom_sf"/>
</dbReference>
<dbReference type="PROSITE" id="PS50943">
    <property type="entry name" value="HTH_CROC1"/>
    <property type="match status" value="1"/>
</dbReference>
<dbReference type="EMBL" id="VOSK01000319">
    <property type="protein sequence ID" value="MPR30158.1"/>
    <property type="molecule type" value="Genomic_DNA"/>
</dbReference>
<keyword evidence="3" id="KW-1185">Reference proteome</keyword>
<dbReference type="OrthoDB" id="4419620at2"/>
<gene>
    <name evidence="2" type="ORF">FS320_35215</name>
</gene>
<evidence type="ECO:0000313" key="2">
    <source>
        <dbReference type="EMBL" id="MPR30158.1"/>
    </source>
</evidence>
<dbReference type="GO" id="GO:0003677">
    <property type="term" value="F:DNA binding"/>
    <property type="evidence" value="ECO:0007669"/>
    <property type="project" value="InterPro"/>
</dbReference>
<proteinExistence type="predicted"/>
<protein>
    <submittedName>
        <fullName evidence="2">Helix-turn-helix transcriptional regulator</fullName>
    </submittedName>
</protein>
<dbReference type="CDD" id="cd00093">
    <property type="entry name" value="HTH_XRE"/>
    <property type="match status" value="1"/>
</dbReference>
<dbReference type="Gene3D" id="1.10.260.40">
    <property type="entry name" value="lambda repressor-like DNA-binding domains"/>
    <property type="match status" value="1"/>
</dbReference>
<sequence length="102" mass="11122">MALIPPLSADQLIDSVACRGARAMLGISQEEVCKRAQCGRKLLNDFENKIRIPSPEKISDLRRALEEAGARFFMTDIGIAVAVHPERASARSPRARALSSGF</sequence>
<dbReference type="Pfam" id="PF01381">
    <property type="entry name" value="HTH_3"/>
    <property type="match status" value="1"/>
</dbReference>
<dbReference type="SUPFAM" id="SSF47413">
    <property type="entry name" value="lambda repressor-like DNA-binding domains"/>
    <property type="match status" value="1"/>
</dbReference>
<feature type="domain" description="HTH cro/C1-type" evidence="1">
    <location>
        <begin position="21"/>
        <end position="72"/>
    </location>
</feature>
<evidence type="ECO:0000313" key="3">
    <source>
        <dbReference type="Proteomes" id="UP000403266"/>
    </source>
</evidence>
<accession>A0A5N7MTG7</accession>
<dbReference type="AlphaFoldDB" id="A0A5N7MTG7"/>
<evidence type="ECO:0000259" key="1">
    <source>
        <dbReference type="PROSITE" id="PS50943"/>
    </source>
</evidence>